<reference evidence="1 2" key="1">
    <citation type="submission" date="2020-10" db="EMBL/GenBank/DDBJ databases">
        <title>Genomic Encyclopedia of Type Strains, Phase IV (KMG-IV): sequencing the most valuable type-strain genomes for metagenomic binning, comparative biology and taxonomic classification.</title>
        <authorList>
            <person name="Goeker M."/>
        </authorList>
    </citation>
    <scope>NUCLEOTIDE SEQUENCE [LARGE SCALE GENOMIC DNA]</scope>
    <source>
        <strain evidence="1 2">DSM 4194</strain>
    </source>
</reference>
<dbReference type="Proteomes" id="UP000639010">
    <property type="component" value="Unassembled WGS sequence"/>
</dbReference>
<keyword evidence="2" id="KW-1185">Reference proteome</keyword>
<evidence type="ECO:0000313" key="2">
    <source>
        <dbReference type="Proteomes" id="UP000639010"/>
    </source>
</evidence>
<name>A0ABR9H6M8_9BACT</name>
<organism evidence="1 2">
    <name type="scientific">Desulfomicrobium macestii</name>
    <dbReference type="NCBI Taxonomy" id="90731"/>
    <lineage>
        <taxon>Bacteria</taxon>
        <taxon>Pseudomonadati</taxon>
        <taxon>Thermodesulfobacteriota</taxon>
        <taxon>Desulfovibrionia</taxon>
        <taxon>Desulfovibrionales</taxon>
        <taxon>Desulfomicrobiaceae</taxon>
        <taxon>Desulfomicrobium</taxon>
    </lineage>
</organism>
<proteinExistence type="predicted"/>
<gene>
    <name evidence="1" type="ORF">H4684_003034</name>
</gene>
<evidence type="ECO:0000313" key="1">
    <source>
        <dbReference type="EMBL" id="MBE1426369.1"/>
    </source>
</evidence>
<sequence length="55" mass="5864">MDLAPDTGLIIIHETDQMQAGIANVQNFLSYASTIGVSPDNKRPYTGLGRAKICG</sequence>
<accession>A0ABR9H6M8</accession>
<protein>
    <submittedName>
        <fullName evidence="1">Uncharacterized protein</fullName>
    </submittedName>
</protein>
<dbReference type="EMBL" id="JADBGG010000025">
    <property type="protein sequence ID" value="MBE1426369.1"/>
    <property type="molecule type" value="Genomic_DNA"/>
</dbReference>
<comment type="caution">
    <text evidence="1">The sequence shown here is derived from an EMBL/GenBank/DDBJ whole genome shotgun (WGS) entry which is preliminary data.</text>
</comment>